<keyword evidence="3" id="KW-1185">Reference proteome</keyword>
<proteinExistence type="predicted"/>
<feature type="compositionally biased region" description="Polar residues" evidence="1">
    <location>
        <begin position="60"/>
        <end position="78"/>
    </location>
</feature>
<reference evidence="2 3" key="1">
    <citation type="submission" date="2013-11" db="EMBL/GenBank/DDBJ databases">
        <title>Genome sequencing of Stegodyphus mimosarum.</title>
        <authorList>
            <person name="Bechsgaard J."/>
        </authorList>
    </citation>
    <scope>NUCLEOTIDE SEQUENCE [LARGE SCALE GENOMIC DNA]</scope>
</reference>
<evidence type="ECO:0000313" key="2">
    <source>
        <dbReference type="EMBL" id="KFM60614.1"/>
    </source>
</evidence>
<evidence type="ECO:0000313" key="3">
    <source>
        <dbReference type="Proteomes" id="UP000054359"/>
    </source>
</evidence>
<dbReference type="AlphaFoldDB" id="A0A087T675"/>
<dbReference type="EMBL" id="KK113622">
    <property type="protein sequence ID" value="KFM60614.1"/>
    <property type="molecule type" value="Genomic_DNA"/>
</dbReference>
<evidence type="ECO:0000256" key="1">
    <source>
        <dbReference type="SAM" id="MobiDB-lite"/>
    </source>
</evidence>
<feature type="compositionally biased region" description="Basic and acidic residues" evidence="1">
    <location>
        <begin position="42"/>
        <end position="52"/>
    </location>
</feature>
<accession>A0A087T675</accession>
<dbReference type="Proteomes" id="UP000054359">
    <property type="component" value="Unassembled WGS sequence"/>
</dbReference>
<organism evidence="2 3">
    <name type="scientific">Stegodyphus mimosarum</name>
    <name type="common">African social velvet spider</name>
    <dbReference type="NCBI Taxonomy" id="407821"/>
    <lineage>
        <taxon>Eukaryota</taxon>
        <taxon>Metazoa</taxon>
        <taxon>Ecdysozoa</taxon>
        <taxon>Arthropoda</taxon>
        <taxon>Chelicerata</taxon>
        <taxon>Arachnida</taxon>
        <taxon>Araneae</taxon>
        <taxon>Araneomorphae</taxon>
        <taxon>Entelegynae</taxon>
        <taxon>Eresoidea</taxon>
        <taxon>Eresidae</taxon>
        <taxon>Stegodyphus</taxon>
    </lineage>
</organism>
<feature type="region of interest" description="Disordered" evidence="1">
    <location>
        <begin position="20"/>
        <end position="78"/>
    </location>
</feature>
<sequence length="78" mass="8841">MFRRPHPMPKEMTPTWYHRDFFKHTRGPPPSPSQASLPSAPAHKEVPGKVKSEPNWSCRADSQSPARHMGTLTSFSTK</sequence>
<name>A0A087T675_STEMI</name>
<feature type="non-terminal residue" evidence="2">
    <location>
        <position position="78"/>
    </location>
</feature>
<gene>
    <name evidence="2" type="ORF">X975_12093</name>
</gene>
<protein>
    <submittedName>
        <fullName evidence="2">Uncharacterized protein</fullName>
    </submittedName>
</protein>